<accession>A0A8J2L7U4</accession>
<protein>
    <submittedName>
        <fullName evidence="1">Uncharacterized protein</fullName>
    </submittedName>
</protein>
<organism evidence="1 2">
    <name type="scientific">Allacma fusca</name>
    <dbReference type="NCBI Taxonomy" id="39272"/>
    <lineage>
        <taxon>Eukaryota</taxon>
        <taxon>Metazoa</taxon>
        <taxon>Ecdysozoa</taxon>
        <taxon>Arthropoda</taxon>
        <taxon>Hexapoda</taxon>
        <taxon>Collembola</taxon>
        <taxon>Symphypleona</taxon>
        <taxon>Sminthuridae</taxon>
        <taxon>Allacma</taxon>
    </lineage>
</organism>
<gene>
    <name evidence="1" type="ORF">AFUS01_LOCUS27842</name>
</gene>
<reference evidence="1" key="1">
    <citation type="submission" date="2021-06" db="EMBL/GenBank/DDBJ databases">
        <authorList>
            <person name="Hodson N. C."/>
            <person name="Mongue J. A."/>
            <person name="Jaron S. K."/>
        </authorList>
    </citation>
    <scope>NUCLEOTIDE SEQUENCE</scope>
</reference>
<evidence type="ECO:0000313" key="2">
    <source>
        <dbReference type="Proteomes" id="UP000708208"/>
    </source>
</evidence>
<dbReference type="Proteomes" id="UP000708208">
    <property type="component" value="Unassembled WGS sequence"/>
</dbReference>
<dbReference type="EMBL" id="CAJVCH010389963">
    <property type="protein sequence ID" value="CAG7817264.1"/>
    <property type="molecule type" value="Genomic_DNA"/>
</dbReference>
<keyword evidence="2" id="KW-1185">Reference proteome</keyword>
<dbReference type="OrthoDB" id="10039395at2759"/>
<proteinExistence type="predicted"/>
<sequence length="176" mass="20252">MLLSVCLCVYAGDEEVLGVNQTNKTEEDNPKKWVAVSILDYTFIKAHNVKPLRCVAVHEAYPTKSRDTQVFLDIQSPFKYHFSSSATAYYSSTAASESQTAQTLSHFSVTQRLCHRKGVKRKKFKIQLYINLICISFPERIFSYSMDFELNIKIWILPYYLGTSIHTQACDPIQRH</sequence>
<comment type="caution">
    <text evidence="1">The sequence shown here is derived from an EMBL/GenBank/DDBJ whole genome shotgun (WGS) entry which is preliminary data.</text>
</comment>
<evidence type="ECO:0000313" key="1">
    <source>
        <dbReference type="EMBL" id="CAG7817264.1"/>
    </source>
</evidence>
<name>A0A8J2L7U4_9HEXA</name>
<dbReference type="AlphaFoldDB" id="A0A8J2L7U4"/>